<evidence type="ECO:0000256" key="8">
    <source>
        <dbReference type="ARBA" id="ARBA00022840"/>
    </source>
</evidence>
<dbReference type="PANTHER" id="PTHR11630">
    <property type="entry name" value="DNA REPLICATION LICENSING FACTOR MCM FAMILY MEMBER"/>
    <property type="match status" value="1"/>
</dbReference>
<feature type="region of interest" description="Disordered" evidence="11">
    <location>
        <begin position="1219"/>
        <end position="1239"/>
    </location>
</feature>
<feature type="compositionally biased region" description="Acidic residues" evidence="11">
    <location>
        <begin position="49"/>
        <end position="74"/>
    </location>
</feature>
<dbReference type="InterPro" id="IPR041426">
    <property type="entry name" value="Mos1_HTH"/>
</dbReference>
<feature type="compositionally biased region" description="Basic residues" evidence="11">
    <location>
        <begin position="1799"/>
        <end position="1819"/>
    </location>
</feature>
<dbReference type="SUPFAM" id="SSF50249">
    <property type="entry name" value="Nucleic acid-binding proteins"/>
    <property type="match status" value="1"/>
</dbReference>
<evidence type="ECO:0000256" key="2">
    <source>
        <dbReference type="ARBA" id="ARBA00008010"/>
    </source>
</evidence>
<keyword evidence="13" id="KW-1185">Reference proteome</keyword>
<keyword evidence="5 10" id="KW-0547">Nucleotide-binding</keyword>
<dbReference type="Proteomes" id="UP000095280">
    <property type="component" value="Unplaced"/>
</dbReference>
<feature type="compositionally biased region" description="Polar residues" evidence="11">
    <location>
        <begin position="915"/>
        <end position="924"/>
    </location>
</feature>
<feature type="compositionally biased region" description="Gly residues" evidence="11">
    <location>
        <begin position="1311"/>
        <end position="1321"/>
    </location>
</feature>
<evidence type="ECO:0000256" key="4">
    <source>
        <dbReference type="ARBA" id="ARBA00022705"/>
    </source>
</evidence>
<feature type="region of interest" description="Disordered" evidence="11">
    <location>
        <begin position="30"/>
        <end position="100"/>
    </location>
</feature>
<dbReference type="Pfam" id="PF17207">
    <property type="entry name" value="MCM_OB"/>
    <property type="match status" value="1"/>
</dbReference>
<feature type="domain" description="MCM C-terminal AAA(+) ATPase" evidence="12">
    <location>
        <begin position="685"/>
        <end position="891"/>
    </location>
</feature>
<dbReference type="Gene3D" id="2.20.28.10">
    <property type="match status" value="1"/>
</dbReference>
<feature type="region of interest" description="Disordered" evidence="11">
    <location>
        <begin position="1052"/>
        <end position="1130"/>
    </location>
</feature>
<keyword evidence="10" id="KW-0238">DNA-binding</keyword>
<dbReference type="InterPro" id="IPR033762">
    <property type="entry name" value="MCM_OB"/>
</dbReference>
<keyword evidence="9" id="KW-0539">Nucleus</keyword>
<dbReference type="GO" id="GO:0005524">
    <property type="term" value="F:ATP binding"/>
    <property type="evidence" value="ECO:0007669"/>
    <property type="project" value="UniProtKB-KW"/>
</dbReference>
<dbReference type="Pfam" id="PF23191">
    <property type="entry name" value="WHD_MCM3_C"/>
    <property type="match status" value="2"/>
</dbReference>
<comment type="subcellular location">
    <subcellularLocation>
        <location evidence="1">Nucleus</location>
    </subcellularLocation>
</comment>
<feature type="compositionally biased region" description="Acidic residues" evidence="11">
    <location>
        <begin position="1069"/>
        <end position="1094"/>
    </location>
</feature>
<reference evidence="14" key="1">
    <citation type="submission" date="2016-11" db="UniProtKB">
        <authorList>
            <consortium name="WormBaseParasite"/>
        </authorList>
    </citation>
    <scope>IDENTIFICATION</scope>
</reference>
<dbReference type="EC" id="3.6.4.12" evidence="3"/>
<dbReference type="Gene3D" id="3.40.50.300">
    <property type="entry name" value="P-loop containing nucleotide triphosphate hydrolases"/>
    <property type="match status" value="1"/>
</dbReference>
<dbReference type="InterPro" id="IPR003593">
    <property type="entry name" value="AAA+_ATPase"/>
</dbReference>
<dbReference type="GO" id="GO:0006271">
    <property type="term" value="P:DNA strand elongation involved in DNA replication"/>
    <property type="evidence" value="ECO:0007669"/>
    <property type="project" value="TreeGrafter"/>
</dbReference>
<feature type="compositionally biased region" description="Low complexity" evidence="11">
    <location>
        <begin position="1113"/>
        <end position="1128"/>
    </location>
</feature>
<dbReference type="SMART" id="SM00350">
    <property type="entry name" value="MCM"/>
    <property type="match status" value="1"/>
</dbReference>
<dbReference type="GO" id="GO:0042555">
    <property type="term" value="C:MCM complex"/>
    <property type="evidence" value="ECO:0007669"/>
    <property type="project" value="InterPro"/>
</dbReference>
<keyword evidence="6" id="KW-0378">Hydrolase</keyword>
<dbReference type="GO" id="GO:0000727">
    <property type="term" value="P:double-strand break repair via break-induced replication"/>
    <property type="evidence" value="ECO:0007669"/>
    <property type="project" value="TreeGrafter"/>
</dbReference>
<dbReference type="PANTHER" id="PTHR11630:SF46">
    <property type="entry name" value="DNA REPLICATION LICENSING FACTOR MCM3-RELATED"/>
    <property type="match status" value="1"/>
</dbReference>
<evidence type="ECO:0000313" key="14">
    <source>
        <dbReference type="WBParaSite" id="maker-uti_cns_0014021-snap-gene-0.4-mRNA-1"/>
    </source>
</evidence>
<name>A0A1I8IMG8_9PLAT</name>
<sequence>ARFSKEVKRRDAEAAADLVSYAIFKEVLQRPTRAGKRAARDAADAEAAGSDESDEDDESGDDQEEEEAEGDAGEAEGGRRPLPGESGSVGLPPTLLPTNAPLSADRLRDIRQLVSRAFQAARADSLPLSRLLPEVAKQAGCSEAEVRAALDRLHADNRLMVAGSDVWLLQSQRLLNCTAAAMELNREQNRLLIWYCHKRKLTALETHAELLATLEAQAPSYATVTRWYREFQAGRTSFSDDPRPGRPPTAVTEENIAAWCGFCIRQDVFVFTEGQFVRSLPGCIMMSQFRLLTFVLLVSWVATGAVGRTFCSEVLVFACGPHASFYWAQTGADSIAISTAALPLRLTVMPPLDGTPGAVSLVQTGSATRLRILGGRNVRLSYVDSNGPNCRSYRLLLTAPTPGVLISDSVGKLMAVAWNVKDYVRNVNFSFSCDSVNQDIDRNLEEIEREYIDFFDNTNAFDELIAAQSALRKCVINANTEFGKSKEHFFVGVEGSFGANHLTPRTLSASHLKQMVCIEGIVTKCSLVHPKIVRSVHYCPATRKTMERQYTDLTSLEPFPSSGAYPTKDDDGNLLETEYGLSRYADHQTFTVQEMPEKSPAGQLPRALDVIADNDLVDSCKPGDRVQVIGQYRCLPSKKAGYTSATFRTVLIANHLLPVGRTEASLAFTQEDLRLIRDFSRQADPFQQLAKSIAPSIHGHEWVKRAILCLLLGGVERHLENGSRIRGDVNVMLIGDPSVAKSQFLRYVLHCAPRAIATTGRGTSGVGLTAAVTTDSESGERQLEAGAMVLADRGVVCIDEFDKMSDIDRTAIHEVMEQGRVTIAKAGIQARLNARCSVLAAANPVYGRYDPYKSPMDNIGMQDSLLSRFDLLFVVLDRMDPASDRMIAEHVLRMHKYRSPLEQEGEALPLQAQHDQLSTVQPSKEPTDQQQQQQSQQKRTEVYEQHNPVLHGPMSGAGGGGRQRRSDRQVTLAFLQKYVQAARAHSPSLGRDAADFLADRYAELRSEEARQAAGVQRTQPARFAKEVKRRDAEAAADLVSYAIFKEVLQRPTRAGKRAARDAADAEAAGSDESDEDDESGDDQEEEEAEGDAGEAEGGRRAAPRRKRIRRAAADAPADVAAPAAASADVLSDRSNAPLSADRLRDIRQLVSRAFQAARADSLPLSRLLPEVAKQAGCSEAEVRAALDRLHADNRLMVAGSDVWLLHVIWSRPLSHLADRSAEKPAASRGGAHESRGRRRRRALLREVEAQRGRYHLLLLPVLLEGRRAARNGRRCSWRGLAAALLRDGVQRPLAGRVGRLRRSRSRRLRLGGEGRTGGGGDSSEEAEDEEDEEDGEEPRRRLRDRLCRCAAGRLPFSSSLSLLRRWSSATRPIAAVPADVAASVVRRQRLRCRTGDGGHQGGIGDGGSDPSDQRAAQAGGQQRRAREGGGSKGGQGGRSGQGGGPEQRRQRPVRPELRPPLRQLLLLARGLHVVASLLLSASRVCLFCRPGVFCSWPGGQGQFGGGGGRRGLQAELLQTPRSPATYKDQHQVHKEHDGKGQGRSCAGQQVQRNPRCPQHRSQLQQVDEAQRGLQFTGMLVRADEGFVMVEMEREDGQAGQGGGGEQQRHQAGHLAGVDPVGRVSPRAVQAAELEHALHEFELLGRRNVLQMGVPGLHSVLLRLGQQQGVGELVTHRSQVVLIEPASLHEQVSSQNAFVRGGLGEVQAVLLGAEPRADAAQPNVLVKAALQPQQPGPELIQPERAAAAAIGEWQLGEGEEQPPGEQLLTRSVSSARRQQATPPRRQAEPTPIPAKMAASQRRRRVLRHRATRRSRRLPRLRGKESFALADSLANRQQTRSAPRRRRRAQSAARTAGTPARHSRASCSPLAAQCRQRRRTAARGTHLHGQQVQRHAAPAGEPEAAGDGQQQQRQGQAGDSQLAVQQRVRVEQDGHDVGAAAGDQEAPLGPVNGAGGLAESLSKFRVPTVTQSQSRVRRAHLVKVLPPGVQQPLSLIKRPVVKRLILPIFAQQMFGTLEHQGAEQSPAAGQPASVRVAAGAANQLLGWPVDELLGEAGAARAQRVQHAVVGPGPAGRGALRIAGVQAGAPGVAVPQAHAGQGPGQSVYRVMTPLGVWGRAWVLRREAASLDNAGSSVFSAFQRIEQQNVESKAGRQMEIQRGDNPAGQQGLHEAAHVIGDLQLAEVEFQAQLLQPDGLHGQVEDSNVCADYPFQQAHVGEQLPLRQDGVRGGVVVGGVG</sequence>
<dbReference type="InterPro" id="IPR027417">
    <property type="entry name" value="P-loop_NTPase"/>
</dbReference>
<feature type="region of interest" description="Disordered" evidence="11">
    <location>
        <begin position="1522"/>
        <end position="1562"/>
    </location>
</feature>
<feature type="compositionally biased region" description="Acidic residues" evidence="11">
    <location>
        <begin position="1322"/>
        <end position="1336"/>
    </location>
</feature>
<dbReference type="GO" id="GO:1902975">
    <property type="term" value="P:mitotic DNA replication initiation"/>
    <property type="evidence" value="ECO:0007669"/>
    <property type="project" value="TreeGrafter"/>
</dbReference>
<proteinExistence type="inferred from homology"/>
<dbReference type="Gene3D" id="2.40.50.140">
    <property type="entry name" value="Nucleic acid-binding proteins"/>
    <property type="match status" value="1"/>
</dbReference>
<evidence type="ECO:0000256" key="11">
    <source>
        <dbReference type="SAM" id="MobiDB-lite"/>
    </source>
</evidence>
<dbReference type="PRINTS" id="PR01657">
    <property type="entry name" value="MCMFAMILY"/>
</dbReference>
<dbReference type="GO" id="GO:0003697">
    <property type="term" value="F:single-stranded DNA binding"/>
    <property type="evidence" value="ECO:0007669"/>
    <property type="project" value="TreeGrafter"/>
</dbReference>
<feature type="compositionally biased region" description="Low complexity" evidence="11">
    <location>
        <begin position="1774"/>
        <end position="1783"/>
    </location>
</feature>
<evidence type="ECO:0000256" key="7">
    <source>
        <dbReference type="ARBA" id="ARBA00022806"/>
    </source>
</evidence>
<comment type="similarity">
    <text evidence="2 10">Belongs to the MCM family.</text>
</comment>
<feature type="region of interest" description="Disordered" evidence="11">
    <location>
        <begin position="1392"/>
        <end position="1457"/>
    </location>
</feature>
<dbReference type="GO" id="GO:0016787">
    <property type="term" value="F:hydrolase activity"/>
    <property type="evidence" value="ECO:0007669"/>
    <property type="project" value="UniProtKB-KW"/>
</dbReference>
<accession>A0A1I8IMG8</accession>
<evidence type="ECO:0000256" key="6">
    <source>
        <dbReference type="ARBA" id="ARBA00022801"/>
    </source>
</evidence>
<evidence type="ECO:0000256" key="5">
    <source>
        <dbReference type="ARBA" id="ARBA00022741"/>
    </source>
</evidence>
<feature type="compositionally biased region" description="Gly residues" evidence="11">
    <location>
        <begin position="1430"/>
        <end position="1445"/>
    </location>
</feature>
<dbReference type="Pfam" id="PF17906">
    <property type="entry name" value="HTH_48"/>
    <property type="match status" value="1"/>
</dbReference>
<dbReference type="InterPro" id="IPR031327">
    <property type="entry name" value="MCM"/>
</dbReference>
<feature type="region of interest" description="Disordered" evidence="11">
    <location>
        <begin position="948"/>
        <end position="967"/>
    </location>
</feature>
<evidence type="ECO:0000256" key="3">
    <source>
        <dbReference type="ARBA" id="ARBA00012551"/>
    </source>
</evidence>
<dbReference type="SUPFAM" id="SSF52540">
    <property type="entry name" value="P-loop containing nucleoside triphosphate hydrolases"/>
    <property type="match status" value="1"/>
</dbReference>
<feature type="compositionally biased region" description="Basic and acidic residues" evidence="11">
    <location>
        <begin position="1527"/>
        <end position="1540"/>
    </location>
</feature>
<feature type="compositionally biased region" description="Low complexity" evidence="11">
    <location>
        <begin position="91"/>
        <end position="100"/>
    </location>
</feature>
<feature type="compositionally biased region" description="Gly residues" evidence="11">
    <location>
        <begin position="1395"/>
        <end position="1407"/>
    </location>
</feature>
<dbReference type="Pfam" id="PF00493">
    <property type="entry name" value="MCM"/>
    <property type="match status" value="1"/>
</dbReference>
<feature type="region of interest" description="Disordered" evidence="11">
    <location>
        <begin position="1305"/>
        <end position="1340"/>
    </location>
</feature>
<evidence type="ECO:0000259" key="12">
    <source>
        <dbReference type="PROSITE" id="PS50051"/>
    </source>
</evidence>
<dbReference type="Gene3D" id="1.10.10.1450">
    <property type="match status" value="1"/>
</dbReference>
<dbReference type="SMART" id="SM00382">
    <property type="entry name" value="AAA"/>
    <property type="match status" value="1"/>
</dbReference>
<organism evidence="13 14">
    <name type="scientific">Macrostomum lignano</name>
    <dbReference type="NCBI Taxonomy" id="282301"/>
    <lineage>
        <taxon>Eukaryota</taxon>
        <taxon>Metazoa</taxon>
        <taxon>Spiralia</taxon>
        <taxon>Lophotrochozoa</taxon>
        <taxon>Platyhelminthes</taxon>
        <taxon>Rhabditophora</taxon>
        <taxon>Macrostomorpha</taxon>
        <taxon>Macrostomida</taxon>
        <taxon>Macrostomidae</taxon>
        <taxon>Macrostomum</taxon>
    </lineage>
</organism>
<evidence type="ECO:0000256" key="10">
    <source>
        <dbReference type="RuleBase" id="RU004070"/>
    </source>
</evidence>
<dbReference type="GO" id="GO:0005634">
    <property type="term" value="C:nucleus"/>
    <property type="evidence" value="ECO:0007669"/>
    <property type="project" value="UniProtKB-SubCell"/>
</dbReference>
<dbReference type="WBParaSite" id="maker-uti_cns_0014021-snap-gene-0.4-mRNA-1">
    <property type="protein sequence ID" value="maker-uti_cns_0014021-snap-gene-0.4-mRNA-1"/>
    <property type="gene ID" value="maker-uti_cns_0014021-snap-gene-0.4"/>
</dbReference>
<feature type="compositionally biased region" description="Basic residues" evidence="11">
    <location>
        <begin position="1101"/>
        <end position="1110"/>
    </location>
</feature>
<feature type="region of interest" description="Disordered" evidence="11">
    <location>
        <begin position="915"/>
        <end position="942"/>
    </location>
</feature>
<dbReference type="InterPro" id="IPR012340">
    <property type="entry name" value="NA-bd_OB-fold"/>
</dbReference>
<feature type="compositionally biased region" description="Basic and acidic residues" evidence="11">
    <location>
        <begin position="1446"/>
        <end position="1457"/>
    </location>
</feature>
<dbReference type="PROSITE" id="PS00847">
    <property type="entry name" value="MCM_1"/>
    <property type="match status" value="1"/>
</dbReference>
<dbReference type="PROSITE" id="PS50051">
    <property type="entry name" value="MCM_2"/>
    <property type="match status" value="1"/>
</dbReference>
<keyword evidence="8 10" id="KW-0067">ATP-binding</keyword>
<evidence type="ECO:0000313" key="13">
    <source>
        <dbReference type="Proteomes" id="UP000095280"/>
    </source>
</evidence>
<feature type="compositionally biased region" description="Low complexity" evidence="11">
    <location>
        <begin position="1894"/>
        <end position="1919"/>
    </location>
</feature>
<evidence type="ECO:0000256" key="9">
    <source>
        <dbReference type="ARBA" id="ARBA00023242"/>
    </source>
</evidence>
<dbReference type="InterPro" id="IPR056575">
    <property type="entry name" value="WH_MCM3_C"/>
</dbReference>
<dbReference type="InterPro" id="IPR008046">
    <property type="entry name" value="Mcm3"/>
</dbReference>
<dbReference type="InterPro" id="IPR018525">
    <property type="entry name" value="MCM_CS"/>
</dbReference>
<feature type="region of interest" description="Disordered" evidence="11">
    <location>
        <begin position="1755"/>
        <end position="1921"/>
    </location>
</feature>
<dbReference type="InterPro" id="IPR001208">
    <property type="entry name" value="MCM_dom"/>
</dbReference>
<feature type="compositionally biased region" description="Low complexity" evidence="11">
    <location>
        <begin position="1413"/>
        <end position="1422"/>
    </location>
</feature>
<keyword evidence="7" id="KW-0347">Helicase</keyword>
<protein>
    <recommendedName>
        <fullName evidence="3">DNA helicase</fullName>
        <ecNumber evidence="3">3.6.4.12</ecNumber>
    </recommendedName>
</protein>
<evidence type="ECO:0000256" key="1">
    <source>
        <dbReference type="ARBA" id="ARBA00004123"/>
    </source>
</evidence>
<keyword evidence="4" id="KW-0235">DNA replication</keyword>
<dbReference type="PRINTS" id="PR01659">
    <property type="entry name" value="MCMPROTEIN3"/>
</dbReference>
<dbReference type="GO" id="GO:0017116">
    <property type="term" value="F:single-stranded DNA helicase activity"/>
    <property type="evidence" value="ECO:0007669"/>
    <property type="project" value="TreeGrafter"/>
</dbReference>